<dbReference type="Proteomes" id="UP000087766">
    <property type="component" value="Chromosome 7"/>
</dbReference>
<feature type="transmembrane region" description="Helical" evidence="3">
    <location>
        <begin position="70"/>
        <end position="89"/>
    </location>
</feature>
<evidence type="ECO:0000256" key="2">
    <source>
        <dbReference type="ARBA" id="ARBA00022842"/>
    </source>
</evidence>
<dbReference type="OrthoDB" id="3352408at2759"/>
<sequence>MWRNLISQALYQVLVLLILQFKGRSIFDVSEKVKNTISFNNFVLCQVFNEFNARKLEKKNIFEELGKNKLFIVIVGLTVVLQVVLVEFLKMFADTERLSWGQWGVCVAIGDLSWPIGLLVKCISVGPNK</sequence>
<reference evidence="6" key="1">
    <citation type="journal article" date="2014" name="Nat. Commun.">
        <title>Genome sequence of mungbean and insights into evolution within Vigna species.</title>
        <authorList>
            <person name="Kang Y.J."/>
            <person name="Kim S.K."/>
            <person name="Kim M.Y."/>
            <person name="Lestari P."/>
            <person name="Kim K.H."/>
            <person name="Ha B.K."/>
            <person name="Jun T.H."/>
            <person name="Hwang W.J."/>
            <person name="Lee T."/>
            <person name="Lee J."/>
            <person name="Shim S."/>
            <person name="Yoon M.Y."/>
            <person name="Jang Y.E."/>
            <person name="Han K.S."/>
            <person name="Taeprayoon P."/>
            <person name="Yoon N."/>
            <person name="Somta P."/>
            <person name="Tanya P."/>
            <person name="Kim K.S."/>
            <person name="Gwag J.G."/>
            <person name="Moon J.K."/>
            <person name="Lee Y.H."/>
            <person name="Park B.S."/>
            <person name="Bombarely A."/>
            <person name="Doyle J.J."/>
            <person name="Jackson S.A."/>
            <person name="Schafleitner R."/>
            <person name="Srinives P."/>
            <person name="Varshney R.K."/>
            <person name="Lee S.H."/>
        </authorList>
    </citation>
    <scope>NUCLEOTIDE SEQUENCE [LARGE SCALE GENOMIC DNA]</scope>
    <source>
        <strain evidence="6">cv. VC1973A</strain>
    </source>
</reference>
<feature type="domain" description="Cation-transporting P-type ATPase C-terminal" evidence="5">
    <location>
        <begin position="1"/>
        <end position="122"/>
    </location>
</feature>
<dbReference type="GeneID" id="106766591"/>
<keyword evidence="4" id="KW-0732">Signal</keyword>
<dbReference type="InterPro" id="IPR023298">
    <property type="entry name" value="ATPase_P-typ_TM_dom_sf"/>
</dbReference>
<protein>
    <submittedName>
        <fullName evidence="7">Calcium-transporting ATPase 13, plasma membrane-type</fullName>
    </submittedName>
</protein>
<organism evidence="6 7">
    <name type="scientific">Vigna radiata var. radiata</name>
    <name type="common">Mung bean</name>
    <name type="synonym">Phaseolus aureus</name>
    <dbReference type="NCBI Taxonomy" id="3916"/>
    <lineage>
        <taxon>Eukaryota</taxon>
        <taxon>Viridiplantae</taxon>
        <taxon>Streptophyta</taxon>
        <taxon>Embryophyta</taxon>
        <taxon>Tracheophyta</taxon>
        <taxon>Spermatophyta</taxon>
        <taxon>Magnoliopsida</taxon>
        <taxon>eudicotyledons</taxon>
        <taxon>Gunneridae</taxon>
        <taxon>Pentapetalae</taxon>
        <taxon>rosids</taxon>
        <taxon>fabids</taxon>
        <taxon>Fabales</taxon>
        <taxon>Fabaceae</taxon>
        <taxon>Papilionoideae</taxon>
        <taxon>50 kb inversion clade</taxon>
        <taxon>NPAAA clade</taxon>
        <taxon>indigoferoid/millettioid clade</taxon>
        <taxon>Phaseoleae</taxon>
        <taxon>Vigna</taxon>
    </lineage>
</organism>
<evidence type="ECO:0000256" key="3">
    <source>
        <dbReference type="SAM" id="Phobius"/>
    </source>
</evidence>
<dbReference type="Pfam" id="PF00689">
    <property type="entry name" value="Cation_ATPase_C"/>
    <property type="match status" value="1"/>
</dbReference>
<evidence type="ECO:0000256" key="4">
    <source>
        <dbReference type="SAM" id="SignalP"/>
    </source>
</evidence>
<dbReference type="Gene3D" id="1.20.1110.10">
    <property type="entry name" value="Calcium-transporting ATPase, transmembrane domain"/>
    <property type="match status" value="1"/>
</dbReference>
<dbReference type="PANTHER" id="PTHR24093:SF509">
    <property type="entry name" value="CALCIUM-TRANSPORTING ATPASE"/>
    <property type="match status" value="1"/>
</dbReference>
<dbReference type="GO" id="GO:0005388">
    <property type="term" value="F:P-type calcium transporter activity"/>
    <property type="evidence" value="ECO:0007669"/>
    <property type="project" value="TreeGrafter"/>
</dbReference>
<keyword evidence="6" id="KW-1185">Reference proteome</keyword>
<keyword evidence="3" id="KW-0472">Membrane</keyword>
<dbReference type="AlphaFoldDB" id="A0A1S3ULB7"/>
<keyword evidence="2" id="KW-0460">Magnesium</keyword>
<keyword evidence="3" id="KW-0812">Transmembrane</keyword>
<dbReference type="PANTHER" id="PTHR24093">
    <property type="entry name" value="CATION TRANSPORTING ATPASE"/>
    <property type="match status" value="1"/>
</dbReference>
<evidence type="ECO:0000313" key="6">
    <source>
        <dbReference type="Proteomes" id="UP000087766"/>
    </source>
</evidence>
<evidence type="ECO:0000313" key="7">
    <source>
        <dbReference type="RefSeq" id="XP_014506797.1"/>
    </source>
</evidence>
<gene>
    <name evidence="7" type="primary">LOC106766591</name>
</gene>
<dbReference type="GO" id="GO:0046872">
    <property type="term" value="F:metal ion binding"/>
    <property type="evidence" value="ECO:0007669"/>
    <property type="project" value="UniProtKB-KW"/>
</dbReference>
<proteinExistence type="predicted"/>
<name>A0A1S3ULB7_VIGRR</name>
<dbReference type="SUPFAM" id="SSF81665">
    <property type="entry name" value="Calcium ATPase, transmembrane domain M"/>
    <property type="match status" value="1"/>
</dbReference>
<dbReference type="RefSeq" id="XP_014506797.1">
    <property type="nucleotide sequence ID" value="XM_014651311.2"/>
</dbReference>
<dbReference type="KEGG" id="vra:106766591"/>
<reference evidence="7" key="2">
    <citation type="submission" date="2025-08" db="UniProtKB">
        <authorList>
            <consortium name="RefSeq"/>
        </authorList>
    </citation>
    <scope>IDENTIFICATION</scope>
    <source>
        <tissue evidence="7">Leaf</tissue>
    </source>
</reference>
<evidence type="ECO:0000256" key="1">
    <source>
        <dbReference type="ARBA" id="ARBA00022723"/>
    </source>
</evidence>
<keyword evidence="1" id="KW-0479">Metal-binding</keyword>
<dbReference type="InterPro" id="IPR006068">
    <property type="entry name" value="ATPase_P-typ_cation-transptr_C"/>
</dbReference>
<evidence type="ECO:0000259" key="5">
    <source>
        <dbReference type="Pfam" id="PF00689"/>
    </source>
</evidence>
<dbReference type="GO" id="GO:0005886">
    <property type="term" value="C:plasma membrane"/>
    <property type="evidence" value="ECO:0007669"/>
    <property type="project" value="TreeGrafter"/>
</dbReference>
<accession>A0A1S3ULB7</accession>
<feature type="signal peptide" evidence="4">
    <location>
        <begin position="1"/>
        <end position="25"/>
    </location>
</feature>
<feature type="chain" id="PRO_5010189960" evidence="4">
    <location>
        <begin position="26"/>
        <end position="129"/>
    </location>
</feature>
<keyword evidence="3" id="KW-1133">Transmembrane helix</keyword>